<proteinExistence type="predicted"/>
<organism evidence="1 2">
    <name type="scientific">Bacillus tropicus</name>
    <dbReference type="NCBI Taxonomy" id="2026188"/>
    <lineage>
        <taxon>Bacteria</taxon>
        <taxon>Bacillati</taxon>
        <taxon>Bacillota</taxon>
        <taxon>Bacilli</taxon>
        <taxon>Bacillales</taxon>
        <taxon>Bacillaceae</taxon>
        <taxon>Bacillus</taxon>
        <taxon>Bacillus cereus group</taxon>
    </lineage>
</organism>
<gene>
    <name evidence="1" type="ORF">P3F89_09240</name>
</gene>
<name>A0ABD7ZVS0_9BACI</name>
<evidence type="ECO:0000313" key="2">
    <source>
        <dbReference type="Proteomes" id="UP001260090"/>
    </source>
</evidence>
<dbReference type="AlphaFoldDB" id="A0ABD7ZVS0"/>
<dbReference type="RefSeq" id="WP_309573872.1">
    <property type="nucleotide sequence ID" value="NZ_CP119875.1"/>
</dbReference>
<reference evidence="1 2" key="1">
    <citation type="submission" date="2023-03" db="EMBL/GenBank/DDBJ databases">
        <title>Plant growth-promoting bacteria for biocontrol of bacterial wilt in tomato.</title>
        <authorList>
            <person name="Song J."/>
            <person name="Jin Y.J."/>
        </authorList>
    </citation>
    <scope>NUCLEOTIDE SEQUENCE [LARGE SCALE GENOMIC DNA]</scope>
    <source>
        <strain evidence="1 2">T36S-23</strain>
    </source>
</reference>
<dbReference type="EMBL" id="CP119875">
    <property type="protein sequence ID" value="WMY17205.1"/>
    <property type="molecule type" value="Genomic_DNA"/>
</dbReference>
<accession>A0ABD7ZVS0</accession>
<sequence length="58" mass="6684">MATKSFTSEFKFNKKSGFKLANAIENSRKVEHTINKSVSTIVKKEDINNIMDRFFGRV</sequence>
<evidence type="ECO:0000313" key="1">
    <source>
        <dbReference type="EMBL" id="WMY17205.1"/>
    </source>
</evidence>
<dbReference type="GeneID" id="93007480"/>
<protein>
    <submittedName>
        <fullName evidence="1">Uncharacterized protein</fullName>
    </submittedName>
</protein>
<dbReference type="Proteomes" id="UP001260090">
    <property type="component" value="Chromosome"/>
</dbReference>